<comment type="caution">
    <text evidence="7">The sequence shown here is derived from an EMBL/GenBank/DDBJ whole genome shotgun (WGS) entry which is preliminary data.</text>
</comment>
<protein>
    <submittedName>
        <fullName evidence="7">Multidrug resistance protein 1</fullName>
    </submittedName>
</protein>
<dbReference type="GO" id="GO:0005524">
    <property type="term" value="F:ATP binding"/>
    <property type="evidence" value="ECO:0007669"/>
    <property type="project" value="InterPro"/>
</dbReference>
<keyword evidence="8" id="KW-1185">Reference proteome</keyword>
<dbReference type="EMBL" id="BGPR01037696">
    <property type="protein sequence ID" value="GBO13363.1"/>
    <property type="molecule type" value="Genomic_DNA"/>
</dbReference>
<evidence type="ECO:0000313" key="7">
    <source>
        <dbReference type="EMBL" id="GBO13363.1"/>
    </source>
</evidence>
<accession>A0A4Y2UL28</accession>
<organism evidence="7 8">
    <name type="scientific">Araneus ventricosus</name>
    <name type="common">Orbweaver spider</name>
    <name type="synonym">Epeira ventricosa</name>
    <dbReference type="NCBI Taxonomy" id="182803"/>
    <lineage>
        <taxon>Eukaryota</taxon>
        <taxon>Metazoa</taxon>
        <taxon>Ecdysozoa</taxon>
        <taxon>Arthropoda</taxon>
        <taxon>Chelicerata</taxon>
        <taxon>Arachnida</taxon>
        <taxon>Araneae</taxon>
        <taxon>Araneomorphae</taxon>
        <taxon>Entelegynae</taxon>
        <taxon>Araneoidea</taxon>
        <taxon>Araneidae</taxon>
        <taxon>Araneus</taxon>
    </lineage>
</organism>
<reference evidence="7 8" key="1">
    <citation type="journal article" date="2019" name="Sci. Rep.">
        <title>Orb-weaving spider Araneus ventricosus genome elucidates the spidroin gene catalogue.</title>
        <authorList>
            <person name="Kono N."/>
            <person name="Nakamura H."/>
            <person name="Ohtoshi R."/>
            <person name="Moran D.A.P."/>
            <person name="Shinohara A."/>
            <person name="Yoshida Y."/>
            <person name="Fujiwara M."/>
            <person name="Mori M."/>
            <person name="Tomita M."/>
            <person name="Arakawa K."/>
        </authorList>
    </citation>
    <scope>NUCLEOTIDE SEQUENCE [LARGE SCALE GENOMIC DNA]</scope>
</reference>
<dbReference type="GO" id="GO:0140359">
    <property type="term" value="F:ABC-type transporter activity"/>
    <property type="evidence" value="ECO:0007669"/>
    <property type="project" value="InterPro"/>
</dbReference>
<dbReference type="PANTHER" id="PTHR24222:SF76">
    <property type="entry name" value="MYCOBACTIN IMPORT ATP-BINDING_PERMEASE PROTEIN IRTB"/>
    <property type="match status" value="1"/>
</dbReference>
<feature type="transmembrane region" description="Helical" evidence="5">
    <location>
        <begin position="105"/>
        <end position="127"/>
    </location>
</feature>
<sequence>KNSKESESEEKRKVSIWQLFHYSTKWDIFLMMIGSLCAFVNGAGMPLLAVVFGSMTNVILEESTGQTLIPNENNSMLISQDNESQMAGNVTDNSFEESMTIFSLYLVYIGIAVFFTSMIQIISWTTAAERQVYAMKQDFFYQVLRHEIAWFDKHQTGELTTQLNE</sequence>
<feature type="non-terminal residue" evidence="7">
    <location>
        <position position="1"/>
    </location>
</feature>
<keyword evidence="4 5" id="KW-0472">Membrane</keyword>
<dbReference type="Pfam" id="PF00664">
    <property type="entry name" value="ABC_membrane"/>
    <property type="match status" value="1"/>
</dbReference>
<dbReference type="Proteomes" id="UP000499080">
    <property type="component" value="Unassembled WGS sequence"/>
</dbReference>
<dbReference type="PANTHER" id="PTHR24222">
    <property type="entry name" value="ABC TRANSPORTER B FAMILY"/>
    <property type="match status" value="1"/>
</dbReference>
<proteinExistence type="predicted"/>
<evidence type="ECO:0000256" key="4">
    <source>
        <dbReference type="ARBA" id="ARBA00023136"/>
    </source>
</evidence>
<dbReference type="SUPFAM" id="SSF90123">
    <property type="entry name" value="ABC transporter transmembrane region"/>
    <property type="match status" value="1"/>
</dbReference>
<feature type="domain" description="ABC transmembrane type-1" evidence="6">
    <location>
        <begin position="33"/>
        <end position="165"/>
    </location>
</feature>
<evidence type="ECO:0000256" key="2">
    <source>
        <dbReference type="ARBA" id="ARBA00022692"/>
    </source>
</evidence>
<gene>
    <name evidence="7" type="primary">ABCB1_5</name>
    <name evidence="7" type="ORF">AVEN_28149_1</name>
</gene>
<dbReference type="OrthoDB" id="6515795at2759"/>
<dbReference type="PROSITE" id="PS50929">
    <property type="entry name" value="ABC_TM1F"/>
    <property type="match status" value="1"/>
</dbReference>
<comment type="subcellular location">
    <subcellularLocation>
        <location evidence="1">Membrane</location>
        <topology evidence="1">Multi-pass membrane protein</topology>
    </subcellularLocation>
</comment>
<evidence type="ECO:0000256" key="3">
    <source>
        <dbReference type="ARBA" id="ARBA00022989"/>
    </source>
</evidence>
<feature type="transmembrane region" description="Helical" evidence="5">
    <location>
        <begin position="28"/>
        <end position="52"/>
    </location>
</feature>
<keyword evidence="3 5" id="KW-1133">Transmembrane helix</keyword>
<dbReference type="GO" id="GO:0005886">
    <property type="term" value="C:plasma membrane"/>
    <property type="evidence" value="ECO:0007669"/>
    <property type="project" value="TreeGrafter"/>
</dbReference>
<evidence type="ECO:0000256" key="5">
    <source>
        <dbReference type="SAM" id="Phobius"/>
    </source>
</evidence>
<evidence type="ECO:0000256" key="1">
    <source>
        <dbReference type="ARBA" id="ARBA00004141"/>
    </source>
</evidence>
<name>A0A4Y2UL28_ARAVE</name>
<dbReference type="AlphaFoldDB" id="A0A4Y2UL28"/>
<evidence type="ECO:0000259" key="6">
    <source>
        <dbReference type="PROSITE" id="PS50929"/>
    </source>
</evidence>
<evidence type="ECO:0000313" key="8">
    <source>
        <dbReference type="Proteomes" id="UP000499080"/>
    </source>
</evidence>
<dbReference type="InterPro" id="IPR039421">
    <property type="entry name" value="Type_1_exporter"/>
</dbReference>
<keyword evidence="2 5" id="KW-0812">Transmembrane</keyword>
<dbReference type="Gene3D" id="1.20.1560.10">
    <property type="entry name" value="ABC transporter type 1, transmembrane domain"/>
    <property type="match status" value="1"/>
</dbReference>
<dbReference type="InterPro" id="IPR011527">
    <property type="entry name" value="ABC1_TM_dom"/>
</dbReference>
<dbReference type="InterPro" id="IPR036640">
    <property type="entry name" value="ABC1_TM_sf"/>
</dbReference>